<protein>
    <submittedName>
        <fullName evidence="1">Uncharacterized protein</fullName>
    </submittedName>
</protein>
<evidence type="ECO:0000313" key="2">
    <source>
        <dbReference type="Proteomes" id="UP001054945"/>
    </source>
</evidence>
<sequence>MAGPRNLNTNLSLCNLRAEGWSGMACRGRRGVGGYVVETKGVSGFRVQMLGEDCLPLFGNRPLISVVKDKWQKEETKRWTN</sequence>
<dbReference type="Proteomes" id="UP001054945">
    <property type="component" value="Unassembled WGS sequence"/>
</dbReference>
<organism evidence="1 2">
    <name type="scientific">Caerostris extrusa</name>
    <name type="common">Bark spider</name>
    <name type="synonym">Caerostris bankana</name>
    <dbReference type="NCBI Taxonomy" id="172846"/>
    <lineage>
        <taxon>Eukaryota</taxon>
        <taxon>Metazoa</taxon>
        <taxon>Ecdysozoa</taxon>
        <taxon>Arthropoda</taxon>
        <taxon>Chelicerata</taxon>
        <taxon>Arachnida</taxon>
        <taxon>Araneae</taxon>
        <taxon>Araneomorphae</taxon>
        <taxon>Entelegynae</taxon>
        <taxon>Araneoidea</taxon>
        <taxon>Araneidae</taxon>
        <taxon>Caerostris</taxon>
    </lineage>
</organism>
<dbReference type="EMBL" id="BPLR01002187">
    <property type="protein sequence ID" value="GIX71077.1"/>
    <property type="molecule type" value="Genomic_DNA"/>
</dbReference>
<accession>A0AAV4MF43</accession>
<proteinExistence type="predicted"/>
<gene>
    <name evidence="1" type="ORF">CEXT_295921</name>
</gene>
<comment type="caution">
    <text evidence="1">The sequence shown here is derived from an EMBL/GenBank/DDBJ whole genome shotgun (WGS) entry which is preliminary data.</text>
</comment>
<evidence type="ECO:0000313" key="1">
    <source>
        <dbReference type="EMBL" id="GIX71077.1"/>
    </source>
</evidence>
<name>A0AAV4MF43_CAEEX</name>
<keyword evidence="2" id="KW-1185">Reference proteome</keyword>
<reference evidence="1 2" key="1">
    <citation type="submission" date="2021-06" db="EMBL/GenBank/DDBJ databases">
        <title>Caerostris extrusa draft genome.</title>
        <authorList>
            <person name="Kono N."/>
            <person name="Arakawa K."/>
        </authorList>
    </citation>
    <scope>NUCLEOTIDE SEQUENCE [LARGE SCALE GENOMIC DNA]</scope>
</reference>
<dbReference type="AlphaFoldDB" id="A0AAV4MF43"/>